<keyword evidence="2" id="KW-1185">Reference proteome</keyword>
<reference evidence="3" key="2">
    <citation type="submission" date="2020-10" db="UniProtKB">
        <authorList>
            <consortium name="WormBaseParasite"/>
        </authorList>
    </citation>
    <scope>IDENTIFICATION</scope>
</reference>
<evidence type="ECO:0000256" key="1">
    <source>
        <dbReference type="SAM" id="MobiDB-lite"/>
    </source>
</evidence>
<protein>
    <submittedName>
        <fullName evidence="3">Uncharacterized protein</fullName>
    </submittedName>
</protein>
<proteinExistence type="predicted"/>
<feature type="region of interest" description="Disordered" evidence="1">
    <location>
        <begin position="1"/>
        <end position="34"/>
    </location>
</feature>
<name>A0A7E4UL31_PANRE</name>
<evidence type="ECO:0000313" key="3">
    <source>
        <dbReference type="WBParaSite" id="Pan_g10018.t1"/>
    </source>
</evidence>
<dbReference type="WBParaSite" id="Pan_g10018.t1">
    <property type="protein sequence ID" value="Pan_g10018.t1"/>
    <property type="gene ID" value="Pan_g10018"/>
</dbReference>
<evidence type="ECO:0000313" key="2">
    <source>
        <dbReference type="Proteomes" id="UP000492821"/>
    </source>
</evidence>
<accession>A0A7E4UL31</accession>
<reference evidence="2" key="1">
    <citation type="journal article" date="2013" name="Genetics">
        <title>The draft genome and transcriptome of Panagrellus redivivus are shaped by the harsh demands of a free-living lifestyle.</title>
        <authorList>
            <person name="Srinivasan J."/>
            <person name="Dillman A.R."/>
            <person name="Macchietto M.G."/>
            <person name="Heikkinen L."/>
            <person name="Lakso M."/>
            <person name="Fracchia K.M."/>
            <person name="Antoshechkin I."/>
            <person name="Mortazavi A."/>
            <person name="Wong G."/>
            <person name="Sternberg P.W."/>
        </authorList>
    </citation>
    <scope>NUCLEOTIDE SEQUENCE [LARGE SCALE GENOMIC DNA]</scope>
    <source>
        <strain evidence="2">MT8872</strain>
    </source>
</reference>
<dbReference type="AlphaFoldDB" id="A0A7E4UL31"/>
<dbReference type="Proteomes" id="UP000492821">
    <property type="component" value="Unassembled WGS sequence"/>
</dbReference>
<sequence>MFRIWNSGPSTRDAVPPAFLTGSDKGEKCHGTPGRWHQNMKQTTDKGWDAVWRPGHTMLLDPGPRTTLLSKLEIPRGPPSRAIWRLGHASLLDPDPSTTLLNPRDTPMANRRRANRKVVTTGNKEEVDTLFQLLPLNERASTMSGILPPSKGLE</sequence>
<organism evidence="2 3">
    <name type="scientific">Panagrellus redivivus</name>
    <name type="common">Microworm</name>
    <dbReference type="NCBI Taxonomy" id="6233"/>
    <lineage>
        <taxon>Eukaryota</taxon>
        <taxon>Metazoa</taxon>
        <taxon>Ecdysozoa</taxon>
        <taxon>Nematoda</taxon>
        <taxon>Chromadorea</taxon>
        <taxon>Rhabditida</taxon>
        <taxon>Tylenchina</taxon>
        <taxon>Panagrolaimomorpha</taxon>
        <taxon>Panagrolaimoidea</taxon>
        <taxon>Panagrolaimidae</taxon>
        <taxon>Panagrellus</taxon>
    </lineage>
</organism>